<keyword evidence="1" id="KW-1133">Transmembrane helix</keyword>
<evidence type="ECO:0000313" key="3">
    <source>
        <dbReference type="Proteomes" id="UP001214992"/>
    </source>
</evidence>
<dbReference type="EMBL" id="CP110496">
    <property type="protein sequence ID" value="WDI78709.1"/>
    <property type="molecule type" value="Genomic_DNA"/>
</dbReference>
<gene>
    <name evidence="2" type="ORF">ONB71_01030</name>
</gene>
<dbReference type="RefSeq" id="WP_274360735.1">
    <property type="nucleotide sequence ID" value="NZ_CP110496.1"/>
</dbReference>
<evidence type="ECO:0000256" key="1">
    <source>
        <dbReference type="SAM" id="Phobius"/>
    </source>
</evidence>
<keyword evidence="1" id="KW-0812">Transmembrane</keyword>
<name>A0AAX3N8C6_9ENTR</name>
<sequence length="55" mass="6169">MPLGPIKSIAVTQNIIFAFSLVKLIGTTTGEYKNFNIILLKVINSIIFHISIFLY</sequence>
<dbReference type="Proteomes" id="UP001214992">
    <property type="component" value="Chromosome"/>
</dbReference>
<organism evidence="2 3">
    <name type="scientific">Candidatus Purcelliella pentastirinorum</name>
    <dbReference type="NCBI Taxonomy" id="472834"/>
    <lineage>
        <taxon>Bacteria</taxon>
        <taxon>Pseudomonadati</taxon>
        <taxon>Pseudomonadota</taxon>
        <taxon>Gammaproteobacteria</taxon>
        <taxon>Enterobacterales</taxon>
        <taxon>Enterobacteriaceae</taxon>
        <taxon>Candidatus Purcelliella</taxon>
    </lineage>
</organism>
<keyword evidence="1" id="KW-0472">Membrane</keyword>
<accession>A0AAX3N8C6</accession>
<protein>
    <submittedName>
        <fullName evidence="2">Uncharacterized protein</fullName>
    </submittedName>
</protein>
<reference evidence="2" key="1">
    <citation type="submission" date="2022-11" db="EMBL/GenBank/DDBJ databases">
        <title>Genomic comparisons reveal selection pressure and functional variation between nutritional endosymbionts of cave-adapted and epigean Hawaiian planthoppers.</title>
        <authorList>
            <person name="Gossett J.M."/>
            <person name="Porter M.L."/>
            <person name="Vasquez Y."/>
            <person name="Bennett G.M."/>
            <person name="Chong R.A."/>
        </authorList>
    </citation>
    <scope>NUCLEOTIDE SEQUENCE</scope>
    <source>
        <strain evidence="2">OPOL2</strain>
    </source>
</reference>
<dbReference type="AlphaFoldDB" id="A0AAX3N8C6"/>
<proteinExistence type="predicted"/>
<feature type="transmembrane region" description="Helical" evidence="1">
    <location>
        <begin position="6"/>
        <end position="25"/>
    </location>
</feature>
<feature type="transmembrane region" description="Helical" evidence="1">
    <location>
        <begin position="37"/>
        <end position="54"/>
    </location>
</feature>
<evidence type="ECO:0000313" key="2">
    <source>
        <dbReference type="EMBL" id="WDI78709.1"/>
    </source>
</evidence>